<dbReference type="RefSeq" id="WP_084882217.1">
    <property type="nucleotide sequence ID" value="NZ_MLJJ01000005.1"/>
</dbReference>
<dbReference type="Proteomes" id="UP000193785">
    <property type="component" value="Unassembled WGS sequence"/>
</dbReference>
<keyword evidence="2" id="KW-1185">Reference proteome</keyword>
<evidence type="ECO:0000313" key="1">
    <source>
        <dbReference type="EMBL" id="ORN02248.1"/>
    </source>
</evidence>
<protein>
    <submittedName>
        <fullName evidence="1">Uncharacterized protein</fullName>
    </submittedName>
</protein>
<evidence type="ECO:0000313" key="2">
    <source>
        <dbReference type="Proteomes" id="UP000193785"/>
    </source>
</evidence>
<sequence>MFIAQQPKAVGVIARHYPMPKAVGGAASSATASAQHPERTKVREECEHCPLPKWQVSQA</sequence>
<comment type="caution">
    <text evidence="1">The sequence shown here is derived from an EMBL/GenBank/DDBJ whole genome shotgun (WGS) entry which is preliminary data.</text>
</comment>
<proteinExistence type="predicted"/>
<accession>A0ABX3UVC8</accession>
<reference evidence="1 2" key="1">
    <citation type="journal article" date="2017" name="Antonie Van Leeuwenhoek">
        <title>Phylogenomic resolution of the bacterial genus Pantoea and its relationship with Erwinia and Tatumella.</title>
        <authorList>
            <person name="Palmer M."/>
            <person name="Steenkamp E.T."/>
            <person name="Coetzee M.P."/>
            <person name="Chan W.Y."/>
            <person name="van Zyl E."/>
            <person name="De Maayer P."/>
            <person name="Coutinho T.A."/>
            <person name="Blom J."/>
            <person name="Smits T.H."/>
            <person name="Duffy B."/>
            <person name="Venter S.N."/>
        </authorList>
    </citation>
    <scope>NUCLEOTIDE SEQUENCE [LARGE SCALE GENOMIC DNA]</scope>
    <source>
        <strain evidence="1 2">LMG 5345</strain>
    </source>
</reference>
<organism evidence="1 2">
    <name type="scientific">Pantoea septica</name>
    <dbReference type="NCBI Taxonomy" id="472695"/>
    <lineage>
        <taxon>Bacteria</taxon>
        <taxon>Pseudomonadati</taxon>
        <taxon>Pseudomonadota</taxon>
        <taxon>Gammaproteobacteria</taxon>
        <taxon>Enterobacterales</taxon>
        <taxon>Erwiniaceae</taxon>
        <taxon>Pantoea</taxon>
    </lineage>
</organism>
<name>A0ABX3UVC8_9GAMM</name>
<gene>
    <name evidence="1" type="ORF">HA46_03570</name>
</gene>
<dbReference type="EMBL" id="MLJJ01000005">
    <property type="protein sequence ID" value="ORN02248.1"/>
    <property type="molecule type" value="Genomic_DNA"/>
</dbReference>